<dbReference type="AlphaFoldDB" id="A0A1E1WMP9"/>
<proteinExistence type="predicted"/>
<feature type="non-terminal residue" evidence="2">
    <location>
        <position position="311"/>
    </location>
</feature>
<reference evidence="2" key="1">
    <citation type="submission" date="2015-09" db="EMBL/GenBank/DDBJ databases">
        <title>De novo assembly of Pectinophora gossypiella (Pink Bollworm) gut transcriptome.</title>
        <authorList>
            <person name="Tassone E.E."/>
        </authorList>
    </citation>
    <scope>NUCLEOTIDE SEQUENCE</scope>
</reference>
<feature type="compositionally biased region" description="Polar residues" evidence="1">
    <location>
        <begin position="81"/>
        <end position="100"/>
    </location>
</feature>
<evidence type="ECO:0000256" key="1">
    <source>
        <dbReference type="SAM" id="MobiDB-lite"/>
    </source>
</evidence>
<feature type="compositionally biased region" description="Basic and acidic residues" evidence="1">
    <location>
        <begin position="25"/>
        <end position="47"/>
    </location>
</feature>
<sequence>DNVPSLEGDMHPVTHQDFVDSSLTDTEKSKDALEEVDNKLLPKRDTSLSEAIRSKTPLAEESDRIEDGGAIISIVNDVDAGTSSQTNVSNEQETDNTSTDVQDEKGTVDISVDSKSDYVTINLGEEFKQSFFSYSRDKHQSCEQEKELETLSRSEEKSVELINISKNFRDKKVSFDCEKDVELVDMSFRGPDGEQVTEEDQKVLPMNTNEGYEDTSFASYFASQQKLLQALEDSNLVDSAQEHSLFSFLDNGEKVHSINENKLSECVSEHVDETRIEESHENVPNVNEKLTYEDCSNSVISSGPPDKVVMR</sequence>
<feature type="compositionally biased region" description="Basic and acidic residues" evidence="1">
    <location>
        <begin position="8"/>
        <end position="18"/>
    </location>
</feature>
<dbReference type="OrthoDB" id="6426920at2759"/>
<dbReference type="EMBL" id="GDQN01002761">
    <property type="protein sequence ID" value="JAT88293.1"/>
    <property type="molecule type" value="Transcribed_RNA"/>
</dbReference>
<feature type="region of interest" description="Disordered" evidence="1">
    <location>
        <begin position="81"/>
        <end position="107"/>
    </location>
</feature>
<accession>A0A1E1WMP9</accession>
<protein>
    <submittedName>
        <fullName evidence="2">Uncharacterized protein</fullName>
    </submittedName>
</protein>
<feature type="region of interest" description="Disordered" evidence="1">
    <location>
        <begin position="1"/>
        <end position="64"/>
    </location>
</feature>
<gene>
    <name evidence="2" type="ORF">g.7313</name>
</gene>
<organism evidence="2">
    <name type="scientific">Pectinophora gossypiella</name>
    <name type="common">Cotton pink bollworm</name>
    <name type="synonym">Depressaria gossypiella</name>
    <dbReference type="NCBI Taxonomy" id="13191"/>
    <lineage>
        <taxon>Eukaryota</taxon>
        <taxon>Metazoa</taxon>
        <taxon>Ecdysozoa</taxon>
        <taxon>Arthropoda</taxon>
        <taxon>Hexapoda</taxon>
        <taxon>Insecta</taxon>
        <taxon>Pterygota</taxon>
        <taxon>Neoptera</taxon>
        <taxon>Endopterygota</taxon>
        <taxon>Lepidoptera</taxon>
        <taxon>Glossata</taxon>
        <taxon>Ditrysia</taxon>
        <taxon>Gelechioidea</taxon>
        <taxon>Gelechiidae</taxon>
        <taxon>Apatetrinae</taxon>
        <taxon>Pectinophora</taxon>
    </lineage>
</organism>
<feature type="non-terminal residue" evidence="2">
    <location>
        <position position="1"/>
    </location>
</feature>
<name>A0A1E1WMP9_PECGO</name>
<evidence type="ECO:0000313" key="2">
    <source>
        <dbReference type="EMBL" id="JAT88293.1"/>
    </source>
</evidence>